<evidence type="ECO:0000313" key="1">
    <source>
        <dbReference type="EnsemblMetazoa" id="Aqu2.1.04041_001"/>
    </source>
</evidence>
<sequence length="20" mass="2263">FQDSASTALFNCPGLRMEFK</sequence>
<name>A0A1X7SPK4_AMPQE</name>
<dbReference type="AlphaFoldDB" id="A0A1X7SPK4"/>
<reference evidence="1" key="1">
    <citation type="submission" date="2017-05" db="UniProtKB">
        <authorList>
            <consortium name="EnsemblMetazoa"/>
        </authorList>
    </citation>
    <scope>IDENTIFICATION</scope>
</reference>
<protein>
    <submittedName>
        <fullName evidence="1">Uncharacterized protein</fullName>
    </submittedName>
</protein>
<dbReference type="InParanoid" id="A0A1X7SPK4"/>
<organism evidence="1">
    <name type="scientific">Amphimedon queenslandica</name>
    <name type="common">Sponge</name>
    <dbReference type="NCBI Taxonomy" id="400682"/>
    <lineage>
        <taxon>Eukaryota</taxon>
        <taxon>Metazoa</taxon>
        <taxon>Porifera</taxon>
        <taxon>Demospongiae</taxon>
        <taxon>Heteroscleromorpha</taxon>
        <taxon>Haplosclerida</taxon>
        <taxon>Niphatidae</taxon>
        <taxon>Amphimedon</taxon>
    </lineage>
</organism>
<proteinExistence type="predicted"/>
<dbReference type="EnsemblMetazoa" id="Aqu2.1.04041_001">
    <property type="protein sequence ID" value="Aqu2.1.04041_001"/>
    <property type="gene ID" value="Aqu2.1.04041"/>
</dbReference>
<accession>A0A1X7SPK4</accession>